<keyword evidence="1" id="KW-1133">Transmembrane helix</keyword>
<feature type="transmembrane region" description="Helical" evidence="1">
    <location>
        <begin position="294"/>
        <end position="312"/>
    </location>
</feature>
<dbReference type="EMBL" id="AP012338">
    <property type="protein sequence ID" value="BAM02588.1"/>
    <property type="molecule type" value="Genomic_DNA"/>
</dbReference>
<sequence length="383" mass="41579">MALVFVAAAAFFAYLLLYAEGDLLPHVAQVQKIRDGEAAYPPNFLYYLALDLLSGFSGDLAALRAAAVFLLAGAVAWRYALTKSLLRWLLARGGATPGARTIASLSLMLGISFTIPDPYLVFGLGRMYLGRFVPVVWHNSTTIVLFPFAILLFRRQLELFAGGHDLTPRRFAALSGLILVNALIKPSFLFVFLPVSTLLLIVFARDRGVAKTLLNLAAYTVGAAAVAAQYVLIYRLGVGSFNDGEDGLTIGGFFEVFIAWTAAWYVPVSLLISFCIPLLALALEPGRLLRSLPVLYAGLLTACGVLISGVFIESGLRRHHGNLVWQTIPASALLLIVLTAHFAPRALGRCVPPGIRVLKWLFVAQFLSGVAYIGYMIVARTFR</sequence>
<organism evidence="2 3">
    <name type="scientific">Phycisphaera mikurensis (strain NBRC 102666 / KCTC 22515 / FYK2301M01)</name>
    <dbReference type="NCBI Taxonomy" id="1142394"/>
    <lineage>
        <taxon>Bacteria</taxon>
        <taxon>Pseudomonadati</taxon>
        <taxon>Planctomycetota</taxon>
        <taxon>Phycisphaerae</taxon>
        <taxon>Phycisphaerales</taxon>
        <taxon>Phycisphaeraceae</taxon>
        <taxon>Phycisphaera</taxon>
    </lineage>
</organism>
<dbReference type="KEGG" id="phm:PSMK_04290"/>
<dbReference type="AlphaFoldDB" id="I0IBF0"/>
<feature type="transmembrane region" description="Helical" evidence="1">
    <location>
        <begin position="174"/>
        <end position="204"/>
    </location>
</feature>
<dbReference type="eggNOG" id="ENOG5032W3U">
    <property type="taxonomic scope" value="Bacteria"/>
</dbReference>
<name>I0IBF0_PHYMF</name>
<evidence type="ECO:0000313" key="3">
    <source>
        <dbReference type="Proteomes" id="UP000007881"/>
    </source>
</evidence>
<accession>I0IBF0</accession>
<evidence type="ECO:0008006" key="4">
    <source>
        <dbReference type="Google" id="ProtNLM"/>
    </source>
</evidence>
<feature type="transmembrane region" description="Helical" evidence="1">
    <location>
        <begin position="98"/>
        <end position="115"/>
    </location>
</feature>
<dbReference type="HOGENOM" id="CLU_739168_0_0_0"/>
<proteinExistence type="predicted"/>
<keyword evidence="1" id="KW-0472">Membrane</keyword>
<evidence type="ECO:0000256" key="1">
    <source>
        <dbReference type="SAM" id="Phobius"/>
    </source>
</evidence>
<reference evidence="2 3" key="1">
    <citation type="submission" date="2012-02" db="EMBL/GenBank/DDBJ databases">
        <title>Complete genome sequence of Phycisphaera mikurensis NBRC 102666.</title>
        <authorList>
            <person name="Ankai A."/>
            <person name="Hosoyama A."/>
            <person name="Terui Y."/>
            <person name="Sekine M."/>
            <person name="Fukai R."/>
            <person name="Kato Y."/>
            <person name="Nakamura S."/>
            <person name="Yamada-Narita S."/>
            <person name="Kawakoshi A."/>
            <person name="Fukunaga Y."/>
            <person name="Yamazaki S."/>
            <person name="Fujita N."/>
        </authorList>
    </citation>
    <scope>NUCLEOTIDE SEQUENCE [LARGE SCALE GENOMIC DNA]</scope>
    <source>
        <strain evidence="3">NBRC 102666 / KCTC 22515 / FYK2301M01</strain>
    </source>
</reference>
<evidence type="ECO:0000313" key="2">
    <source>
        <dbReference type="EMBL" id="BAM02588.1"/>
    </source>
</evidence>
<feature type="transmembrane region" description="Helical" evidence="1">
    <location>
        <begin position="135"/>
        <end position="153"/>
    </location>
</feature>
<dbReference type="Proteomes" id="UP000007881">
    <property type="component" value="Chromosome"/>
</dbReference>
<feature type="transmembrane region" description="Helical" evidence="1">
    <location>
        <begin position="324"/>
        <end position="343"/>
    </location>
</feature>
<feature type="transmembrane region" description="Helical" evidence="1">
    <location>
        <begin position="45"/>
        <end position="77"/>
    </location>
</feature>
<gene>
    <name evidence="2" type="ordered locus">PSMK_04290</name>
</gene>
<feature type="transmembrane region" description="Helical" evidence="1">
    <location>
        <begin position="216"/>
        <end position="236"/>
    </location>
</feature>
<keyword evidence="3" id="KW-1185">Reference proteome</keyword>
<feature type="transmembrane region" description="Helical" evidence="1">
    <location>
        <begin position="358"/>
        <end position="378"/>
    </location>
</feature>
<protein>
    <recommendedName>
        <fullName evidence="4">Glycosyltransferase RgtA/B/C/D-like domain-containing protein</fullName>
    </recommendedName>
</protein>
<keyword evidence="1" id="KW-0812">Transmembrane</keyword>
<feature type="transmembrane region" description="Helical" evidence="1">
    <location>
        <begin position="257"/>
        <end position="282"/>
    </location>
</feature>